<feature type="compositionally biased region" description="Pro residues" evidence="1">
    <location>
        <begin position="23"/>
        <end position="34"/>
    </location>
</feature>
<evidence type="ECO:0000256" key="1">
    <source>
        <dbReference type="SAM" id="MobiDB-lite"/>
    </source>
</evidence>
<dbReference type="AlphaFoldDB" id="A0A1D6QRK1"/>
<protein>
    <submittedName>
        <fullName evidence="2">MYB-related-transcription factor 88</fullName>
    </submittedName>
</protein>
<reference evidence="2" key="1">
    <citation type="submission" date="2015-12" db="EMBL/GenBank/DDBJ databases">
        <title>Update maize B73 reference genome by single molecule sequencing technologies.</title>
        <authorList>
            <consortium name="Maize Genome Sequencing Project"/>
            <person name="Ware D."/>
        </authorList>
    </citation>
    <scope>NUCLEOTIDE SEQUENCE</scope>
    <source>
        <tissue evidence="2">Seedling</tissue>
    </source>
</reference>
<accession>A0A1D6QRK1</accession>
<feature type="compositionally biased region" description="Low complexity" evidence="1">
    <location>
        <begin position="1"/>
        <end position="18"/>
    </location>
</feature>
<feature type="region of interest" description="Disordered" evidence="1">
    <location>
        <begin position="1"/>
        <end position="66"/>
    </location>
</feature>
<sequence length="80" mass="7959">MATTATTMAPVTAPVATANLEPTPTPLHPRPAAPPHLRALSTLAPVKSEAPPTPSSSTAITAAAGAEDPSYIITVPSYSG</sequence>
<dbReference type="EMBL" id="CM000780">
    <property type="protein sequence ID" value="AQK60130.1"/>
    <property type="molecule type" value="Genomic_DNA"/>
</dbReference>
<evidence type="ECO:0000313" key="2">
    <source>
        <dbReference type="EMBL" id="AQK60130.1"/>
    </source>
</evidence>
<feature type="compositionally biased region" description="Low complexity" evidence="1">
    <location>
        <begin position="55"/>
        <end position="66"/>
    </location>
</feature>
<name>A0A1D6QRK1_MAIZE</name>
<gene>
    <name evidence="2" type="ORF">ZEAMMB73_Zm00001d053687</name>
</gene>
<proteinExistence type="predicted"/>
<organism evidence="2">
    <name type="scientific">Zea mays</name>
    <name type="common">Maize</name>
    <dbReference type="NCBI Taxonomy" id="4577"/>
    <lineage>
        <taxon>Eukaryota</taxon>
        <taxon>Viridiplantae</taxon>
        <taxon>Streptophyta</taxon>
        <taxon>Embryophyta</taxon>
        <taxon>Tracheophyta</taxon>
        <taxon>Spermatophyta</taxon>
        <taxon>Magnoliopsida</taxon>
        <taxon>Liliopsida</taxon>
        <taxon>Poales</taxon>
        <taxon>Poaceae</taxon>
        <taxon>PACMAD clade</taxon>
        <taxon>Panicoideae</taxon>
        <taxon>Andropogonodae</taxon>
        <taxon>Andropogoneae</taxon>
        <taxon>Tripsacinae</taxon>
        <taxon>Zea</taxon>
    </lineage>
</organism>